<accession>A0ABW5XE86</accession>
<evidence type="ECO:0000313" key="2">
    <source>
        <dbReference type="EMBL" id="MFD2840152.1"/>
    </source>
</evidence>
<gene>
    <name evidence="2" type="ORF">ACFSYH_06170</name>
</gene>
<organism evidence="2 3">
    <name type="scientific">Populibacterium corticicola</name>
    <dbReference type="NCBI Taxonomy" id="1812826"/>
    <lineage>
        <taxon>Bacteria</taxon>
        <taxon>Bacillati</taxon>
        <taxon>Actinomycetota</taxon>
        <taxon>Actinomycetes</taxon>
        <taxon>Micrococcales</taxon>
        <taxon>Jonesiaceae</taxon>
        <taxon>Populibacterium</taxon>
    </lineage>
</organism>
<name>A0ABW5XE86_9MICO</name>
<keyword evidence="1" id="KW-1133">Transmembrane helix</keyword>
<protein>
    <submittedName>
        <fullName evidence="2">Uncharacterized protein</fullName>
    </submittedName>
</protein>
<keyword evidence="1" id="KW-0812">Transmembrane</keyword>
<proteinExistence type="predicted"/>
<dbReference type="RefSeq" id="WP_377465845.1">
    <property type="nucleotide sequence ID" value="NZ_JBHUOP010000002.1"/>
</dbReference>
<feature type="transmembrane region" description="Helical" evidence="1">
    <location>
        <begin position="20"/>
        <end position="39"/>
    </location>
</feature>
<comment type="caution">
    <text evidence="2">The sequence shown here is derived from an EMBL/GenBank/DDBJ whole genome shotgun (WGS) entry which is preliminary data.</text>
</comment>
<dbReference type="Proteomes" id="UP001597391">
    <property type="component" value="Unassembled WGS sequence"/>
</dbReference>
<keyword evidence="1" id="KW-0472">Membrane</keyword>
<evidence type="ECO:0000256" key="1">
    <source>
        <dbReference type="SAM" id="Phobius"/>
    </source>
</evidence>
<keyword evidence="3" id="KW-1185">Reference proteome</keyword>
<dbReference type="EMBL" id="JBHUOP010000002">
    <property type="protein sequence ID" value="MFD2840152.1"/>
    <property type="molecule type" value="Genomic_DNA"/>
</dbReference>
<reference evidence="3" key="1">
    <citation type="journal article" date="2019" name="Int. J. Syst. Evol. Microbiol.">
        <title>The Global Catalogue of Microorganisms (GCM) 10K type strain sequencing project: providing services to taxonomists for standard genome sequencing and annotation.</title>
        <authorList>
            <consortium name="The Broad Institute Genomics Platform"/>
            <consortium name="The Broad Institute Genome Sequencing Center for Infectious Disease"/>
            <person name="Wu L."/>
            <person name="Ma J."/>
        </authorList>
    </citation>
    <scope>NUCLEOTIDE SEQUENCE [LARGE SCALE GENOMIC DNA]</scope>
    <source>
        <strain evidence="3">KCTC 33576</strain>
    </source>
</reference>
<sequence>MYAALWRILPGPPWLKAIEALALLGVVVWALFTWGYPWIEETFIDADPNLG</sequence>
<evidence type="ECO:0000313" key="3">
    <source>
        <dbReference type="Proteomes" id="UP001597391"/>
    </source>
</evidence>